<reference evidence="3" key="1">
    <citation type="journal article" date="2020" name="Stud. Mycol.">
        <title>101 Dothideomycetes genomes: a test case for predicting lifestyles and emergence of pathogens.</title>
        <authorList>
            <person name="Haridas S."/>
            <person name="Albert R."/>
            <person name="Binder M."/>
            <person name="Bloem J."/>
            <person name="Labutti K."/>
            <person name="Salamov A."/>
            <person name="Andreopoulos B."/>
            <person name="Baker S."/>
            <person name="Barry K."/>
            <person name="Bills G."/>
            <person name="Bluhm B."/>
            <person name="Cannon C."/>
            <person name="Castanera R."/>
            <person name="Culley D."/>
            <person name="Daum C."/>
            <person name="Ezra D."/>
            <person name="Gonzalez J."/>
            <person name="Henrissat B."/>
            <person name="Kuo A."/>
            <person name="Liang C."/>
            <person name="Lipzen A."/>
            <person name="Lutzoni F."/>
            <person name="Magnuson J."/>
            <person name="Mondo S."/>
            <person name="Nolan M."/>
            <person name="Ohm R."/>
            <person name="Pangilinan J."/>
            <person name="Park H.-J."/>
            <person name="Ramirez L."/>
            <person name="Alfaro M."/>
            <person name="Sun H."/>
            <person name="Tritt A."/>
            <person name="Yoshinaga Y."/>
            <person name="Zwiers L.-H."/>
            <person name="Turgeon B."/>
            <person name="Goodwin S."/>
            <person name="Spatafora J."/>
            <person name="Crous P."/>
            <person name="Grigoriev I."/>
        </authorList>
    </citation>
    <scope>NUCLEOTIDE SEQUENCE</scope>
    <source>
        <strain evidence="3">ATCC 36951</strain>
    </source>
</reference>
<sequence length="722" mass="77278">MNSAEQQAWSRPPEQMDQMAQMNSDLDDLGNLFEFGDIDLNPISAVDSAHYGDHIQHPGTHPSTPFDEINEAQAISGSSAQDFGSHGQFGMSQNVEQQQHHFDGRPQTSHPYPQDPMYQSAMQAQQHPYYTNQQFQFQGLQGFPPNQVPPTPNSFGMHGEQGPFMQQQMDPQQRAILEQRYHLSKENSIALTPMASPAGTPQYNVQPEFTIPGAYFSPLTSPILPPQNGQNGAHGHQGYYTNPSTAPSSNATSPLDPNADVDMGGDDVSESAGTQAKKSKKSSKKKTATRRSAGPLARVKNSPIQKAMKRKSGTMLSSLAPPRECDKAPPRSSSAQPPSAGLQMPRNDSSENGSISPEPLSEALMGPPPRPGSSLNQSPALPGQQQDGSSSLGKAATPKSLLSMRGDQRGANQRHEQQQGDVDNDQMEFEELQLPAAAADDSASRPPLPQINTQIQQSNSNDDTPRLAARKTPKLGPSSTPSSARPSSSMASPSVMGSPMTASTPGALLKDRKQDPKGGKPNKKRGSMSGTGSALVSPALRPRISPSIKPLLPEGASLHSPTHALLLASKSNYQNLLEGNHLPGVNYPDSLSTGLTSKRTSHKVAEQGRRNRINEALKEMQALLPKTATKKESNSDGSPEAMIDGDKESKEDAQVKSNSSKAATVESANEYIRKLQKENALLLMIKKEHEEMKKKLDEQGNSAASTESSASAVGSASPAPAS</sequence>
<dbReference type="GO" id="GO:0046983">
    <property type="term" value="F:protein dimerization activity"/>
    <property type="evidence" value="ECO:0007669"/>
    <property type="project" value="InterPro"/>
</dbReference>
<protein>
    <recommendedName>
        <fullName evidence="2">BHLH domain-containing protein</fullName>
    </recommendedName>
</protein>
<dbReference type="RefSeq" id="XP_033661378.1">
    <property type="nucleotide sequence ID" value="XM_033818737.1"/>
</dbReference>
<feature type="compositionally biased region" description="Basic and acidic residues" evidence="1">
    <location>
        <begin position="509"/>
        <end position="518"/>
    </location>
</feature>
<feature type="region of interest" description="Disordered" evidence="1">
    <location>
        <begin position="220"/>
        <end position="548"/>
    </location>
</feature>
<dbReference type="CDD" id="cd11392">
    <property type="entry name" value="bHLH_ScPHO4_like"/>
    <property type="match status" value="1"/>
</dbReference>
<gene>
    <name evidence="3" type="ORF">M409DRAFT_70450</name>
</gene>
<feature type="region of interest" description="Disordered" evidence="1">
    <location>
        <begin position="580"/>
        <end position="670"/>
    </location>
</feature>
<dbReference type="GeneID" id="54572009"/>
<accession>A0A6A6C418</accession>
<feature type="region of interest" description="Disordered" evidence="1">
    <location>
        <begin position="1"/>
        <end position="22"/>
    </location>
</feature>
<feature type="compositionally biased region" description="Basic and acidic residues" evidence="1">
    <location>
        <begin position="603"/>
        <end position="618"/>
    </location>
</feature>
<dbReference type="Pfam" id="PF00010">
    <property type="entry name" value="HLH"/>
    <property type="match status" value="1"/>
</dbReference>
<feature type="compositionally biased region" description="Low complexity" evidence="1">
    <location>
        <begin position="450"/>
        <end position="461"/>
    </location>
</feature>
<evidence type="ECO:0000313" key="3">
    <source>
        <dbReference type="EMBL" id="KAF2160489.1"/>
    </source>
</evidence>
<evidence type="ECO:0000256" key="1">
    <source>
        <dbReference type="SAM" id="MobiDB-lite"/>
    </source>
</evidence>
<evidence type="ECO:0000259" key="2">
    <source>
        <dbReference type="PROSITE" id="PS50888"/>
    </source>
</evidence>
<feature type="compositionally biased region" description="Basic and acidic residues" evidence="1">
    <location>
        <begin position="644"/>
        <end position="654"/>
    </location>
</feature>
<feature type="compositionally biased region" description="Polar residues" evidence="1">
    <location>
        <begin position="589"/>
        <end position="598"/>
    </location>
</feature>
<feature type="compositionally biased region" description="Low complexity" evidence="1">
    <location>
        <begin position="477"/>
        <end position="500"/>
    </location>
</feature>
<feature type="region of interest" description="Disordered" evidence="1">
    <location>
        <begin position="95"/>
        <end position="116"/>
    </location>
</feature>
<dbReference type="OrthoDB" id="5344169at2759"/>
<dbReference type="InterPro" id="IPR011598">
    <property type="entry name" value="bHLH_dom"/>
</dbReference>
<feature type="compositionally biased region" description="Acidic residues" evidence="1">
    <location>
        <begin position="422"/>
        <end position="431"/>
    </location>
</feature>
<keyword evidence="4" id="KW-1185">Reference proteome</keyword>
<dbReference type="AlphaFoldDB" id="A0A6A6C418"/>
<dbReference type="InterPro" id="IPR036638">
    <property type="entry name" value="HLH_DNA-bd_sf"/>
</dbReference>
<dbReference type="Proteomes" id="UP000799537">
    <property type="component" value="Unassembled WGS sequence"/>
</dbReference>
<evidence type="ECO:0000313" key="4">
    <source>
        <dbReference type="Proteomes" id="UP000799537"/>
    </source>
</evidence>
<dbReference type="EMBL" id="ML993626">
    <property type="protein sequence ID" value="KAF2160489.1"/>
    <property type="molecule type" value="Genomic_DNA"/>
</dbReference>
<feature type="compositionally biased region" description="Low complexity" evidence="1">
    <location>
        <begin position="702"/>
        <end position="722"/>
    </location>
</feature>
<feature type="compositionally biased region" description="Basic residues" evidence="1">
    <location>
        <begin position="277"/>
        <end position="289"/>
    </location>
</feature>
<organism evidence="3 4">
    <name type="scientific">Zasmidium cellare ATCC 36951</name>
    <dbReference type="NCBI Taxonomy" id="1080233"/>
    <lineage>
        <taxon>Eukaryota</taxon>
        <taxon>Fungi</taxon>
        <taxon>Dikarya</taxon>
        <taxon>Ascomycota</taxon>
        <taxon>Pezizomycotina</taxon>
        <taxon>Dothideomycetes</taxon>
        <taxon>Dothideomycetidae</taxon>
        <taxon>Mycosphaerellales</taxon>
        <taxon>Mycosphaerellaceae</taxon>
        <taxon>Zasmidium</taxon>
    </lineage>
</organism>
<proteinExistence type="predicted"/>
<feature type="compositionally biased region" description="Low complexity" evidence="1">
    <location>
        <begin position="330"/>
        <end position="340"/>
    </location>
</feature>
<feature type="compositionally biased region" description="Polar residues" evidence="1">
    <location>
        <begin position="373"/>
        <end position="392"/>
    </location>
</feature>
<feature type="domain" description="BHLH" evidence="2">
    <location>
        <begin position="597"/>
        <end position="675"/>
    </location>
</feature>
<dbReference type="SUPFAM" id="SSF47459">
    <property type="entry name" value="HLH, helix-loop-helix DNA-binding domain"/>
    <property type="match status" value="1"/>
</dbReference>
<dbReference type="Gene3D" id="4.10.280.10">
    <property type="entry name" value="Helix-loop-helix DNA-binding domain"/>
    <property type="match status" value="1"/>
</dbReference>
<feature type="compositionally biased region" description="Polar residues" evidence="1">
    <location>
        <begin position="346"/>
        <end position="355"/>
    </location>
</feature>
<dbReference type="PROSITE" id="PS50888">
    <property type="entry name" value="BHLH"/>
    <property type="match status" value="1"/>
</dbReference>
<dbReference type="SMART" id="SM00353">
    <property type="entry name" value="HLH"/>
    <property type="match status" value="1"/>
</dbReference>
<name>A0A6A6C418_ZASCE</name>
<feature type="compositionally biased region" description="Low complexity" evidence="1">
    <location>
        <begin position="227"/>
        <end position="254"/>
    </location>
</feature>
<feature type="region of interest" description="Disordered" evidence="1">
    <location>
        <begin position="692"/>
        <end position="722"/>
    </location>
</feature>